<accession>A0A172ZHT3</accession>
<evidence type="ECO:0000313" key="1">
    <source>
        <dbReference type="EMBL" id="ANF96710.1"/>
    </source>
</evidence>
<dbReference type="AlphaFoldDB" id="A0A172ZHT3"/>
<dbReference type="OrthoDB" id="2679198at2"/>
<evidence type="ECO:0008006" key="3">
    <source>
        <dbReference type="Google" id="ProtNLM"/>
    </source>
</evidence>
<dbReference type="EMBL" id="CP013023">
    <property type="protein sequence ID" value="ANF96710.1"/>
    <property type="molecule type" value="Genomic_DNA"/>
</dbReference>
<dbReference type="InterPro" id="IPR025851">
    <property type="entry name" value="SUKH-4"/>
</dbReference>
<gene>
    <name evidence="1" type="ORF">AR543_12285</name>
</gene>
<dbReference type="STRING" id="1616788.AR543_12285"/>
<protein>
    <recommendedName>
        <fullName evidence="3">DUF4375 domain-containing protein</fullName>
    </recommendedName>
</protein>
<dbReference type="Proteomes" id="UP000078148">
    <property type="component" value="Chromosome"/>
</dbReference>
<keyword evidence="2" id="KW-1185">Reference proteome</keyword>
<evidence type="ECO:0000313" key="2">
    <source>
        <dbReference type="Proteomes" id="UP000078148"/>
    </source>
</evidence>
<name>A0A172ZHT3_9BACL</name>
<dbReference type="Pfam" id="PF14435">
    <property type="entry name" value="SUKH-4"/>
    <property type="match status" value="1"/>
</dbReference>
<organism evidence="1 2">
    <name type="scientific">Paenibacillus bovis</name>
    <dbReference type="NCBI Taxonomy" id="1616788"/>
    <lineage>
        <taxon>Bacteria</taxon>
        <taxon>Bacillati</taxon>
        <taxon>Bacillota</taxon>
        <taxon>Bacilli</taxon>
        <taxon>Bacillales</taxon>
        <taxon>Paenibacillaceae</taxon>
        <taxon>Paenibacillus</taxon>
    </lineage>
</organism>
<sequence length="180" mass="21579">MNPMMQAIADRLYPLSRTEVENDKALSEILHQSCQLIPYHNNGTVFYEELYDLSLEKEHLIIFGHDMGGYFFTDLQLMYIGYLHLEDDQYKQTFCNSRIEHFVHFHNSFINMVLKRIQFPNAANSGDMLEELEKTYYTLDRQAMENEEHFWPIRLYEVSEGFFPLDTARLEFYRSLYEQS</sequence>
<reference evidence="2" key="1">
    <citation type="submission" date="2015-10" db="EMBL/GenBank/DDBJ databases">
        <title>Genome of Paenibacillus bovis sp. nov.</title>
        <authorList>
            <person name="Wu Z."/>
            <person name="Gao C."/>
            <person name="Liu Z."/>
            <person name="Zheng H."/>
        </authorList>
    </citation>
    <scope>NUCLEOTIDE SEQUENCE [LARGE SCALE GENOMIC DNA]</scope>
    <source>
        <strain evidence="2">BD3526</strain>
    </source>
</reference>
<proteinExistence type="predicted"/>
<reference evidence="1 2" key="2">
    <citation type="journal article" date="2016" name="Int. J. Syst. Evol. Microbiol.">
        <title>Paenibacillus bovis sp. nov., isolated from raw yak (Bos grunniens) milk.</title>
        <authorList>
            <person name="Gao C."/>
            <person name="Han J."/>
            <person name="Liu Z."/>
            <person name="Xu X."/>
            <person name="Hang F."/>
            <person name="Wu Z."/>
        </authorList>
    </citation>
    <scope>NUCLEOTIDE SEQUENCE [LARGE SCALE GENOMIC DNA]</scope>
    <source>
        <strain evidence="1 2">BD3526</strain>
    </source>
</reference>
<dbReference type="RefSeq" id="WP_060534805.1">
    <property type="nucleotide sequence ID" value="NZ_CP013023.1"/>
</dbReference>
<dbReference type="KEGG" id="pbv:AR543_12285"/>